<evidence type="ECO:0000256" key="1">
    <source>
        <dbReference type="SAM" id="MobiDB-lite"/>
    </source>
</evidence>
<comment type="caution">
    <text evidence="2">The sequence shown here is derived from an EMBL/GenBank/DDBJ whole genome shotgun (WGS) entry which is preliminary data.</text>
</comment>
<keyword evidence="3" id="KW-1185">Reference proteome</keyword>
<accession>A0A7K1U2H5</accession>
<organism evidence="2 3">
    <name type="scientific">Chitinophaga tropicalis</name>
    <dbReference type="NCBI Taxonomy" id="2683588"/>
    <lineage>
        <taxon>Bacteria</taxon>
        <taxon>Pseudomonadati</taxon>
        <taxon>Bacteroidota</taxon>
        <taxon>Chitinophagia</taxon>
        <taxon>Chitinophagales</taxon>
        <taxon>Chitinophagaceae</taxon>
        <taxon>Chitinophaga</taxon>
    </lineage>
</organism>
<sequence length="64" mass="7312">MEKENKSKTSFHKEDLTGKAEQSEAAIEQTERERDNKGVEEVHPELTKEKEGLKEAPESLKNSK</sequence>
<evidence type="ECO:0000313" key="3">
    <source>
        <dbReference type="Proteomes" id="UP000461730"/>
    </source>
</evidence>
<evidence type="ECO:0000313" key="2">
    <source>
        <dbReference type="EMBL" id="MVT08548.1"/>
    </source>
</evidence>
<protein>
    <submittedName>
        <fullName evidence="2">Uncharacterized protein</fullName>
    </submittedName>
</protein>
<dbReference type="AlphaFoldDB" id="A0A7K1U2H5"/>
<feature type="compositionally biased region" description="Basic and acidic residues" evidence="1">
    <location>
        <begin position="1"/>
        <end position="22"/>
    </location>
</feature>
<feature type="compositionally biased region" description="Basic and acidic residues" evidence="1">
    <location>
        <begin position="29"/>
        <end position="58"/>
    </location>
</feature>
<gene>
    <name evidence="2" type="ORF">GO493_09780</name>
</gene>
<dbReference type="Proteomes" id="UP000461730">
    <property type="component" value="Unassembled WGS sequence"/>
</dbReference>
<dbReference type="RefSeq" id="WP_157305969.1">
    <property type="nucleotide sequence ID" value="NZ_WRXN01000003.1"/>
</dbReference>
<feature type="region of interest" description="Disordered" evidence="1">
    <location>
        <begin position="1"/>
        <end position="64"/>
    </location>
</feature>
<dbReference type="EMBL" id="WRXN01000003">
    <property type="protein sequence ID" value="MVT08548.1"/>
    <property type="molecule type" value="Genomic_DNA"/>
</dbReference>
<proteinExistence type="predicted"/>
<name>A0A7K1U2H5_9BACT</name>
<reference evidence="2 3" key="1">
    <citation type="submission" date="2019-12" db="EMBL/GenBank/DDBJ databases">
        <title>Chitinophaga sp. strain ysch24 (GDMCC 1.1355), whole genome shotgun sequence.</title>
        <authorList>
            <person name="Zhang X."/>
        </authorList>
    </citation>
    <scope>NUCLEOTIDE SEQUENCE [LARGE SCALE GENOMIC DNA]</scope>
    <source>
        <strain evidence="3">ysch24</strain>
    </source>
</reference>